<evidence type="ECO:0000256" key="4">
    <source>
        <dbReference type="ARBA" id="ARBA00004496"/>
    </source>
</evidence>
<keyword evidence="10" id="KW-0479">Metal-binding</keyword>
<keyword evidence="13" id="KW-0464">Manganese</keyword>
<evidence type="ECO:0000256" key="8">
    <source>
        <dbReference type="ARBA" id="ARBA00022490"/>
    </source>
</evidence>
<evidence type="ECO:0000313" key="15">
    <source>
        <dbReference type="EMBL" id="QHS86615.1"/>
    </source>
</evidence>
<comment type="cofactor">
    <cofactor evidence="3">
        <name>Mg(2+)</name>
        <dbReference type="ChEBI" id="CHEBI:18420"/>
    </cofactor>
</comment>
<organism evidence="15">
    <name type="scientific">viral metagenome</name>
    <dbReference type="NCBI Taxonomy" id="1070528"/>
    <lineage>
        <taxon>unclassified sequences</taxon>
        <taxon>metagenomes</taxon>
        <taxon>organismal metagenomes</taxon>
    </lineage>
</organism>
<comment type="cofactor">
    <cofactor evidence="2">
        <name>Mn(2+)</name>
        <dbReference type="ChEBI" id="CHEBI:29035"/>
    </cofactor>
</comment>
<dbReference type="InterPro" id="IPR022898">
    <property type="entry name" value="RNase_HII"/>
</dbReference>
<dbReference type="PANTHER" id="PTHR10954">
    <property type="entry name" value="RIBONUCLEASE H2 SUBUNIT A"/>
    <property type="match status" value="1"/>
</dbReference>
<evidence type="ECO:0000256" key="12">
    <source>
        <dbReference type="ARBA" id="ARBA00022801"/>
    </source>
</evidence>
<evidence type="ECO:0000256" key="6">
    <source>
        <dbReference type="ARBA" id="ARBA00012180"/>
    </source>
</evidence>
<evidence type="ECO:0000256" key="9">
    <source>
        <dbReference type="ARBA" id="ARBA00022722"/>
    </source>
</evidence>
<evidence type="ECO:0000256" key="10">
    <source>
        <dbReference type="ARBA" id="ARBA00022723"/>
    </source>
</evidence>
<keyword evidence="11" id="KW-0255">Endonuclease</keyword>
<proteinExistence type="inferred from homology"/>
<dbReference type="Pfam" id="PF01351">
    <property type="entry name" value="RNase_HII"/>
    <property type="match status" value="1"/>
</dbReference>
<dbReference type="CDD" id="cd07182">
    <property type="entry name" value="RNase_HII_bacteria_HII_like"/>
    <property type="match status" value="1"/>
</dbReference>
<dbReference type="GO" id="GO:0046872">
    <property type="term" value="F:metal ion binding"/>
    <property type="evidence" value="ECO:0007669"/>
    <property type="project" value="UniProtKB-KW"/>
</dbReference>
<name>A0A6C0B310_9ZZZZ</name>
<dbReference type="InterPro" id="IPR001352">
    <property type="entry name" value="RNase_HII/HIII"/>
</dbReference>
<evidence type="ECO:0000256" key="3">
    <source>
        <dbReference type="ARBA" id="ARBA00001946"/>
    </source>
</evidence>
<comment type="subcellular location">
    <subcellularLocation>
        <location evidence="4">Cytoplasm</location>
    </subcellularLocation>
</comment>
<dbReference type="GO" id="GO:0032299">
    <property type="term" value="C:ribonuclease H2 complex"/>
    <property type="evidence" value="ECO:0007669"/>
    <property type="project" value="TreeGrafter"/>
</dbReference>
<evidence type="ECO:0000256" key="13">
    <source>
        <dbReference type="ARBA" id="ARBA00023211"/>
    </source>
</evidence>
<dbReference type="GO" id="GO:0003723">
    <property type="term" value="F:RNA binding"/>
    <property type="evidence" value="ECO:0007669"/>
    <property type="project" value="InterPro"/>
</dbReference>
<evidence type="ECO:0000256" key="5">
    <source>
        <dbReference type="ARBA" id="ARBA00007383"/>
    </source>
</evidence>
<dbReference type="SUPFAM" id="SSF53098">
    <property type="entry name" value="Ribonuclease H-like"/>
    <property type="match status" value="1"/>
</dbReference>
<accession>A0A6C0B310</accession>
<dbReference type="GO" id="GO:0043137">
    <property type="term" value="P:DNA replication, removal of RNA primer"/>
    <property type="evidence" value="ECO:0007669"/>
    <property type="project" value="TreeGrafter"/>
</dbReference>
<comment type="similarity">
    <text evidence="5">Belongs to the RNase HII family.</text>
</comment>
<dbReference type="InterPro" id="IPR024567">
    <property type="entry name" value="RNase_HII/HIII_dom"/>
</dbReference>
<dbReference type="EMBL" id="MN739059">
    <property type="protein sequence ID" value="QHS86615.1"/>
    <property type="molecule type" value="Genomic_DNA"/>
</dbReference>
<dbReference type="PANTHER" id="PTHR10954:SF18">
    <property type="entry name" value="RIBONUCLEASE HII"/>
    <property type="match status" value="1"/>
</dbReference>
<keyword evidence="9" id="KW-0540">Nuclease</keyword>
<dbReference type="InterPro" id="IPR012337">
    <property type="entry name" value="RNaseH-like_sf"/>
</dbReference>
<dbReference type="AlphaFoldDB" id="A0A6C0B310"/>
<dbReference type="EC" id="3.1.26.4" evidence="6"/>
<evidence type="ECO:0000259" key="14">
    <source>
        <dbReference type="PROSITE" id="PS51975"/>
    </source>
</evidence>
<protein>
    <recommendedName>
        <fullName evidence="7">Ribonuclease HII</fullName>
        <ecNumber evidence="6">3.1.26.4</ecNumber>
    </recommendedName>
</protein>
<comment type="catalytic activity">
    <reaction evidence="1">
        <text>Endonucleolytic cleavage to 5'-phosphomonoester.</text>
        <dbReference type="EC" id="3.1.26.4"/>
    </reaction>
</comment>
<keyword evidence="8" id="KW-0963">Cytoplasm</keyword>
<dbReference type="GO" id="GO:0005737">
    <property type="term" value="C:cytoplasm"/>
    <property type="evidence" value="ECO:0007669"/>
    <property type="project" value="UniProtKB-SubCell"/>
</dbReference>
<dbReference type="GO" id="GO:0006298">
    <property type="term" value="P:mismatch repair"/>
    <property type="evidence" value="ECO:0007669"/>
    <property type="project" value="TreeGrafter"/>
</dbReference>
<evidence type="ECO:0000256" key="11">
    <source>
        <dbReference type="ARBA" id="ARBA00022759"/>
    </source>
</evidence>
<dbReference type="GO" id="GO:0004523">
    <property type="term" value="F:RNA-DNA hybrid ribonuclease activity"/>
    <property type="evidence" value="ECO:0007669"/>
    <property type="project" value="UniProtKB-EC"/>
</dbReference>
<dbReference type="Gene3D" id="3.30.420.10">
    <property type="entry name" value="Ribonuclease H-like superfamily/Ribonuclease H"/>
    <property type="match status" value="1"/>
</dbReference>
<evidence type="ECO:0000256" key="7">
    <source>
        <dbReference type="ARBA" id="ARBA00019179"/>
    </source>
</evidence>
<sequence>MHNSIKSNVREAGIDEAGRGCLMGPVSTAAVILPYEFITDEYLEIKDSKKLSKKKRDKLRKYIEETAVSWSVDFAYPEEIDKYNILNATLRSMHRAVDKLNVSPEHLAVDGNRFLTRHSFPPVNNDDETIEYTLVKGGDDKYRNIAAASILAKTHRDEYIHKLIEETPDFKKYGWDTNMGYGTKKHMQGILKYGITQFHRKSFKPCNI</sequence>
<dbReference type="PROSITE" id="PS51975">
    <property type="entry name" value="RNASE_H_2"/>
    <property type="match status" value="1"/>
</dbReference>
<dbReference type="InterPro" id="IPR036397">
    <property type="entry name" value="RNaseH_sf"/>
</dbReference>
<evidence type="ECO:0000256" key="1">
    <source>
        <dbReference type="ARBA" id="ARBA00000077"/>
    </source>
</evidence>
<reference evidence="15" key="1">
    <citation type="journal article" date="2020" name="Nature">
        <title>Giant virus diversity and host interactions through global metagenomics.</title>
        <authorList>
            <person name="Schulz F."/>
            <person name="Roux S."/>
            <person name="Paez-Espino D."/>
            <person name="Jungbluth S."/>
            <person name="Walsh D.A."/>
            <person name="Denef V.J."/>
            <person name="McMahon K.D."/>
            <person name="Konstantinidis K.T."/>
            <person name="Eloe-Fadrosh E.A."/>
            <person name="Kyrpides N.C."/>
            <person name="Woyke T."/>
        </authorList>
    </citation>
    <scope>NUCLEOTIDE SEQUENCE</scope>
    <source>
        <strain evidence="15">GVMAG-M-3300009422-16</strain>
    </source>
</reference>
<dbReference type="NCBIfam" id="NF000595">
    <property type="entry name" value="PRK00015.1-3"/>
    <property type="match status" value="1"/>
</dbReference>
<evidence type="ECO:0000256" key="2">
    <source>
        <dbReference type="ARBA" id="ARBA00001936"/>
    </source>
</evidence>
<keyword evidence="12" id="KW-0378">Hydrolase</keyword>
<feature type="domain" description="RNase H type-2" evidence="14">
    <location>
        <begin position="9"/>
        <end position="208"/>
    </location>
</feature>